<dbReference type="OrthoDB" id="5182296at2"/>
<reference evidence="1 2" key="1">
    <citation type="submission" date="2017-06" db="EMBL/GenBank/DDBJ databases">
        <title>Sequencing and comparative analysis of myxobacterial genomes.</title>
        <authorList>
            <person name="Rupp O."/>
            <person name="Goesmann A."/>
            <person name="Sogaard-Andersen L."/>
        </authorList>
    </citation>
    <scope>NUCLEOTIDE SEQUENCE [LARGE SCALE GENOMIC DNA]</scope>
    <source>
        <strain evidence="1 2">DSM 14697</strain>
    </source>
</reference>
<dbReference type="Proteomes" id="UP000217343">
    <property type="component" value="Chromosome"/>
</dbReference>
<evidence type="ECO:0000313" key="1">
    <source>
        <dbReference type="EMBL" id="ATB48791.1"/>
    </source>
</evidence>
<accession>A0A250JZL8</accession>
<proteinExistence type="predicted"/>
<gene>
    <name evidence="1" type="ORF">MYMAC_004422</name>
</gene>
<sequence length="617" mass="67871">MFNPTSGPAREKLTWETAQALETARAMVHDDRRVRSFFFDGRFLTAKDLTREQNYFLTRQADLSRANGTGVMHGLTVTPSPDRATLTVRLGHGLTPGGELVVVPRDLTDIRLDDIPEIQRLDAAFGLAPVPRELARSRSGLYVLVLRPVEYTANPIASYPTSLGAARTTQDGDIIEAVALTLIPYPDPVGGGTFETRRGRAAHEIFAGAGMRNLPVDALPLAMLALDRGTLRWLDTFLVRREVGAEQRSVVGFGVASRELREAHALQYQQHLKEVLQARRAAGQSERFLASEHFFTLPAAGTLPAAAIEAGSLTEFYFPPEVDVELTVVAEDELGAILDESLQLPPIDLTRTGEALESLSILVMVPVARHGMAQRLEGLREVLRSAPLKLRAAAVGQVARRLPAHALLDLTRRWQVQPATEPPVTDLVDAAWSELLSGSRTLWYACRRSLPHHHSAAGQPLPEPEDHDGEQHFEELVKKLRQAELYDEFSALPQRATAMAIGQLVPRLSTLAHGTTRWQFAGLASLTLRLERLQHKEYMAALNRFPADVQQGLARLEAEPSLMDVPLATLAASYRMPDIGAYVMTLTAAAYATFVTELKKLLDEGVSLDEAFLTLRS</sequence>
<organism evidence="1 2">
    <name type="scientific">Corallococcus macrosporus DSM 14697</name>
    <dbReference type="NCBI Taxonomy" id="1189310"/>
    <lineage>
        <taxon>Bacteria</taxon>
        <taxon>Pseudomonadati</taxon>
        <taxon>Myxococcota</taxon>
        <taxon>Myxococcia</taxon>
        <taxon>Myxococcales</taxon>
        <taxon>Cystobacterineae</taxon>
        <taxon>Myxococcaceae</taxon>
        <taxon>Corallococcus</taxon>
    </lineage>
</organism>
<dbReference type="AlphaFoldDB" id="A0A250JZL8"/>
<keyword evidence="2" id="KW-1185">Reference proteome</keyword>
<dbReference type="KEGG" id="mmas:MYMAC_004422"/>
<evidence type="ECO:0000313" key="2">
    <source>
        <dbReference type="Proteomes" id="UP000217343"/>
    </source>
</evidence>
<dbReference type="EMBL" id="CP022203">
    <property type="protein sequence ID" value="ATB48791.1"/>
    <property type="molecule type" value="Genomic_DNA"/>
</dbReference>
<name>A0A250JZL8_9BACT</name>
<protein>
    <submittedName>
        <fullName evidence="1">Uncharacterized protein</fullName>
    </submittedName>
</protein>